<dbReference type="InterPro" id="IPR000719">
    <property type="entry name" value="Prot_kinase_dom"/>
</dbReference>
<accession>A0A0J8B2A7</accession>
<evidence type="ECO:0000259" key="5">
    <source>
        <dbReference type="PROSITE" id="PS50011"/>
    </source>
</evidence>
<keyword evidence="3" id="KW-0418">Kinase</keyword>
<reference evidence="6 7" key="1">
    <citation type="journal article" date="2014" name="Nature">
        <title>The genome of the recently domesticated crop plant sugar beet (Beta vulgaris).</title>
        <authorList>
            <person name="Dohm J.C."/>
            <person name="Minoche A.E."/>
            <person name="Holtgrawe D."/>
            <person name="Capella-Gutierrez S."/>
            <person name="Zakrzewski F."/>
            <person name="Tafer H."/>
            <person name="Rupp O."/>
            <person name="Sorensen T.R."/>
            <person name="Stracke R."/>
            <person name="Reinhardt R."/>
            <person name="Goesmann A."/>
            <person name="Kraft T."/>
            <person name="Schulz B."/>
            <person name="Stadler P.F."/>
            <person name="Schmidt T."/>
            <person name="Gabaldon T."/>
            <person name="Lehrach H."/>
            <person name="Weisshaar B."/>
            <person name="Himmelbauer H."/>
        </authorList>
    </citation>
    <scope>NUCLEOTIDE SEQUENCE [LARGE SCALE GENOMIC DNA]</scope>
    <source>
        <tissue evidence="6">Taproot</tissue>
    </source>
</reference>
<dbReference type="AlphaFoldDB" id="A0A0J8B2A7"/>
<dbReference type="OrthoDB" id="5337378at2759"/>
<dbReference type="EMBL" id="KQ097025">
    <property type="protein sequence ID" value="KMS93998.1"/>
    <property type="molecule type" value="Genomic_DNA"/>
</dbReference>
<dbReference type="Proteomes" id="UP000035740">
    <property type="component" value="Unassembled WGS sequence"/>
</dbReference>
<dbReference type="GO" id="GO:0005524">
    <property type="term" value="F:ATP binding"/>
    <property type="evidence" value="ECO:0007669"/>
    <property type="project" value="UniProtKB-KW"/>
</dbReference>
<dbReference type="InterPro" id="IPR011009">
    <property type="entry name" value="Kinase-like_dom_sf"/>
</dbReference>
<dbReference type="GO" id="GO:0005634">
    <property type="term" value="C:nucleus"/>
    <property type="evidence" value="ECO:0007669"/>
    <property type="project" value="TreeGrafter"/>
</dbReference>
<name>A0A0J8B2A7_BETVV</name>
<feature type="non-terminal residue" evidence="6">
    <location>
        <position position="57"/>
    </location>
</feature>
<evidence type="ECO:0000313" key="7">
    <source>
        <dbReference type="Proteomes" id="UP000035740"/>
    </source>
</evidence>
<dbReference type="PANTHER" id="PTHR11042:SF190">
    <property type="entry name" value="MITOSIS INHIBITOR PROTEIN KINASE MIK1"/>
    <property type="match status" value="1"/>
</dbReference>
<evidence type="ECO:0000256" key="3">
    <source>
        <dbReference type="ARBA" id="ARBA00022777"/>
    </source>
</evidence>
<keyword evidence="1" id="KW-0808">Transferase</keyword>
<feature type="domain" description="Protein kinase" evidence="5">
    <location>
        <begin position="1"/>
        <end position="57"/>
    </location>
</feature>
<dbReference type="PANTHER" id="PTHR11042">
    <property type="entry name" value="EUKARYOTIC TRANSLATION INITIATION FACTOR 2-ALPHA KINASE EIF2-ALPHA KINASE -RELATED"/>
    <property type="match status" value="1"/>
</dbReference>
<proteinExistence type="predicted"/>
<evidence type="ECO:0000313" key="6">
    <source>
        <dbReference type="EMBL" id="KMS93998.1"/>
    </source>
</evidence>
<protein>
    <recommendedName>
        <fullName evidence="5">Protein kinase domain-containing protein</fullName>
    </recommendedName>
</protein>
<keyword evidence="7" id="KW-1185">Reference proteome</keyword>
<evidence type="ECO:0000256" key="1">
    <source>
        <dbReference type="ARBA" id="ARBA00022679"/>
    </source>
</evidence>
<evidence type="ECO:0000256" key="2">
    <source>
        <dbReference type="ARBA" id="ARBA00022741"/>
    </source>
</evidence>
<organism evidence="6 7">
    <name type="scientific">Beta vulgaris subsp. vulgaris</name>
    <name type="common">Beet</name>
    <dbReference type="NCBI Taxonomy" id="3555"/>
    <lineage>
        <taxon>Eukaryota</taxon>
        <taxon>Viridiplantae</taxon>
        <taxon>Streptophyta</taxon>
        <taxon>Embryophyta</taxon>
        <taxon>Tracheophyta</taxon>
        <taxon>Spermatophyta</taxon>
        <taxon>Magnoliopsida</taxon>
        <taxon>eudicotyledons</taxon>
        <taxon>Gunneridae</taxon>
        <taxon>Pentapetalae</taxon>
        <taxon>Caryophyllales</taxon>
        <taxon>Chenopodiaceae</taxon>
        <taxon>Betoideae</taxon>
        <taxon>Beta</taxon>
    </lineage>
</organism>
<dbReference type="Gramene" id="KMS93998">
    <property type="protein sequence ID" value="KMS93998"/>
    <property type="gene ID" value="BVRB_025820"/>
</dbReference>
<keyword evidence="2" id="KW-0547">Nucleotide-binding</keyword>
<sequence length="57" mass="6666">MREVHALKRIPAHKNVIEYYRAWQEQGHLLIQMELCECSLSEVLYGLSGGDCKQFDK</sequence>
<dbReference type="GO" id="GO:0005737">
    <property type="term" value="C:cytoplasm"/>
    <property type="evidence" value="ECO:0007669"/>
    <property type="project" value="TreeGrafter"/>
</dbReference>
<dbReference type="SUPFAM" id="SSF56112">
    <property type="entry name" value="Protein kinase-like (PK-like)"/>
    <property type="match status" value="1"/>
</dbReference>
<dbReference type="Gene3D" id="1.10.510.10">
    <property type="entry name" value="Transferase(Phosphotransferase) domain 1"/>
    <property type="match status" value="1"/>
</dbReference>
<gene>
    <name evidence="6" type="ORF">BVRB_025820</name>
</gene>
<keyword evidence="4" id="KW-0067">ATP-binding</keyword>
<dbReference type="InterPro" id="IPR050339">
    <property type="entry name" value="CC_SR_Kinase"/>
</dbReference>
<evidence type="ECO:0000256" key="4">
    <source>
        <dbReference type="ARBA" id="ARBA00022840"/>
    </source>
</evidence>
<dbReference type="GO" id="GO:0004672">
    <property type="term" value="F:protein kinase activity"/>
    <property type="evidence" value="ECO:0007669"/>
    <property type="project" value="InterPro"/>
</dbReference>
<dbReference type="PROSITE" id="PS50011">
    <property type="entry name" value="PROTEIN_KINASE_DOM"/>
    <property type="match status" value="1"/>
</dbReference>